<name>A0A1W6LJM0_9BACT</name>
<evidence type="ECO:0000313" key="5">
    <source>
        <dbReference type="EMBL" id="ARN55946.1"/>
    </source>
</evidence>
<reference evidence="6" key="1">
    <citation type="submission" date="2017-04" db="EMBL/GenBank/DDBJ databases">
        <title>Comparative genomics and description of representatives of a novel lineage of planctomycetes thriving in anoxic sediments.</title>
        <authorList>
            <person name="Spring S."/>
            <person name="Bunk B."/>
            <person name="Sproer C."/>
        </authorList>
    </citation>
    <scope>NUCLEOTIDE SEQUENCE [LARGE SCALE GENOMIC DNA]</scope>
    <source>
        <strain evidence="6">ST-PulAB-D4</strain>
    </source>
</reference>
<proteinExistence type="inferred from homology"/>
<dbReference type="PANTHER" id="PTHR46124">
    <property type="entry name" value="D-AMINOACYL-TRNA DEACYLASE"/>
    <property type="match status" value="1"/>
</dbReference>
<feature type="binding site" evidence="4">
    <location>
        <position position="9"/>
    </location>
    <ligand>
        <name>a divalent metal cation</name>
        <dbReference type="ChEBI" id="CHEBI:60240"/>
        <label>1</label>
    </ligand>
</feature>
<dbReference type="KEGG" id="pbp:STSP1_00314"/>
<dbReference type="FunFam" id="3.20.20.140:FF:000005">
    <property type="entry name" value="TatD family hydrolase"/>
    <property type="match status" value="1"/>
</dbReference>
<protein>
    <submittedName>
        <fullName evidence="5">Putative deoxyribonuclease YcfH</fullName>
        <ecNumber evidence="5">3.1.21.-</ecNumber>
    </submittedName>
</protein>
<dbReference type="Gene3D" id="3.20.20.140">
    <property type="entry name" value="Metal-dependent hydrolases"/>
    <property type="match status" value="1"/>
</dbReference>
<comment type="similarity">
    <text evidence="1">Belongs to the metallo-dependent hydrolases superfamily. TatD-type hydrolase family.</text>
</comment>
<dbReference type="InterPro" id="IPR018228">
    <property type="entry name" value="DNase_TatD-rel_CS"/>
</dbReference>
<dbReference type="GO" id="GO:0016788">
    <property type="term" value="F:hydrolase activity, acting on ester bonds"/>
    <property type="evidence" value="ECO:0007669"/>
    <property type="project" value="InterPro"/>
</dbReference>
<dbReference type="CDD" id="cd01310">
    <property type="entry name" value="TatD_DNAse"/>
    <property type="match status" value="1"/>
</dbReference>
<dbReference type="EC" id="3.1.21.-" evidence="5"/>
<dbReference type="GO" id="GO:0004536">
    <property type="term" value="F:DNA nuclease activity"/>
    <property type="evidence" value="ECO:0007669"/>
    <property type="project" value="InterPro"/>
</dbReference>
<feature type="binding site" evidence="4">
    <location>
        <position position="129"/>
    </location>
    <ligand>
        <name>a divalent metal cation</name>
        <dbReference type="ChEBI" id="CHEBI:60240"/>
        <label>2</label>
    </ligand>
</feature>
<dbReference type="PIRSF" id="PIRSF005902">
    <property type="entry name" value="DNase_TatD"/>
    <property type="match status" value="1"/>
</dbReference>
<organism evidence="5 6">
    <name type="scientific">Sedimentisphaera salicampi</name>
    <dbReference type="NCBI Taxonomy" id="1941349"/>
    <lineage>
        <taxon>Bacteria</taxon>
        <taxon>Pseudomonadati</taxon>
        <taxon>Planctomycetota</taxon>
        <taxon>Phycisphaerae</taxon>
        <taxon>Sedimentisphaerales</taxon>
        <taxon>Sedimentisphaeraceae</taxon>
        <taxon>Sedimentisphaera</taxon>
    </lineage>
</organism>
<dbReference type="PANTHER" id="PTHR46124:SF2">
    <property type="entry name" value="D-AMINOACYL-TRNA DEACYLASE"/>
    <property type="match status" value="1"/>
</dbReference>
<dbReference type="STRING" id="1941349.STSP1_00314"/>
<dbReference type="GO" id="GO:0046872">
    <property type="term" value="F:metal ion binding"/>
    <property type="evidence" value="ECO:0007669"/>
    <property type="project" value="UniProtKB-KW"/>
</dbReference>
<dbReference type="PROSITE" id="PS01091">
    <property type="entry name" value="TATD_3"/>
    <property type="match status" value="1"/>
</dbReference>
<dbReference type="AlphaFoldDB" id="A0A1W6LJM0"/>
<dbReference type="Proteomes" id="UP000193334">
    <property type="component" value="Chromosome"/>
</dbReference>
<feature type="binding site" evidence="4">
    <location>
        <position position="154"/>
    </location>
    <ligand>
        <name>a divalent metal cation</name>
        <dbReference type="ChEBI" id="CHEBI:60240"/>
        <label>2</label>
    </ligand>
</feature>
<evidence type="ECO:0000256" key="3">
    <source>
        <dbReference type="ARBA" id="ARBA00022801"/>
    </source>
</evidence>
<dbReference type="Pfam" id="PF01026">
    <property type="entry name" value="TatD_DNase"/>
    <property type="match status" value="1"/>
</dbReference>
<accession>A0A1W6LJM0</accession>
<dbReference type="InterPro" id="IPR015991">
    <property type="entry name" value="TatD/YcfH-like"/>
</dbReference>
<dbReference type="RefSeq" id="WP_085754667.1">
    <property type="nucleotide sequence ID" value="NZ_CP021023.1"/>
</dbReference>
<evidence type="ECO:0000256" key="4">
    <source>
        <dbReference type="PIRSR" id="PIRSR005902-1"/>
    </source>
</evidence>
<dbReference type="InterPro" id="IPR032466">
    <property type="entry name" value="Metal_Hydrolase"/>
</dbReference>
<keyword evidence="2 4" id="KW-0479">Metal-binding</keyword>
<dbReference type="InterPro" id="IPR001130">
    <property type="entry name" value="TatD-like"/>
</dbReference>
<dbReference type="NCBIfam" id="TIGR00010">
    <property type="entry name" value="YchF/TatD family DNA exonuclease"/>
    <property type="match status" value="1"/>
</dbReference>
<dbReference type="EMBL" id="CP021023">
    <property type="protein sequence ID" value="ARN55946.1"/>
    <property type="molecule type" value="Genomic_DNA"/>
</dbReference>
<dbReference type="PROSITE" id="PS01090">
    <property type="entry name" value="TATD_2"/>
    <property type="match status" value="1"/>
</dbReference>
<feature type="binding site" evidence="4">
    <location>
        <position position="93"/>
    </location>
    <ligand>
        <name>a divalent metal cation</name>
        <dbReference type="ChEBI" id="CHEBI:60240"/>
        <label>1</label>
    </ligand>
</feature>
<feature type="binding site" evidence="4">
    <location>
        <position position="204"/>
    </location>
    <ligand>
        <name>a divalent metal cation</name>
        <dbReference type="ChEBI" id="CHEBI:60240"/>
        <label>1</label>
    </ligand>
</feature>
<evidence type="ECO:0000256" key="1">
    <source>
        <dbReference type="ARBA" id="ARBA00009275"/>
    </source>
</evidence>
<keyword evidence="6" id="KW-1185">Reference proteome</keyword>
<gene>
    <name evidence="5" type="primary">ycfH</name>
    <name evidence="5" type="ORF">STSP1_00314</name>
</gene>
<dbReference type="SUPFAM" id="SSF51556">
    <property type="entry name" value="Metallo-dependent hydrolases"/>
    <property type="match status" value="1"/>
</dbReference>
<dbReference type="GO" id="GO:0005829">
    <property type="term" value="C:cytosol"/>
    <property type="evidence" value="ECO:0007669"/>
    <property type="project" value="TreeGrafter"/>
</dbReference>
<evidence type="ECO:0000313" key="6">
    <source>
        <dbReference type="Proteomes" id="UP000193334"/>
    </source>
</evidence>
<sequence>MRLIDHHAHLTSEQYQGRLDEIIQRAAESGVEKIITVGTELKDSHDSFEIARKFENVFFTAGFHPHEAKSADDQSIEQIRLLLREDKAAALGEIGLDYYYEFSSRDQQKEAFLRQLEIAAEENIPVVIHSRDAFDDTAEILSKYSQKLPAVVIHCFGEGPEQAEYCLRQGWFVSFTGVVTFKNAEKTRQAAAVVPPERLLVETDCPYMSPAPLRKYKTNEPSFIVHIARKLAEVKGVEENQMSENLSQNAESVFRI</sequence>
<evidence type="ECO:0000256" key="2">
    <source>
        <dbReference type="ARBA" id="ARBA00022723"/>
    </source>
</evidence>
<keyword evidence="3 5" id="KW-0378">Hydrolase</keyword>
<feature type="binding site" evidence="4">
    <location>
        <position position="7"/>
    </location>
    <ligand>
        <name>a divalent metal cation</name>
        <dbReference type="ChEBI" id="CHEBI:60240"/>
        <label>1</label>
    </ligand>
</feature>